<dbReference type="OrthoDB" id="688798at2759"/>
<dbReference type="Proteomes" id="UP000604825">
    <property type="component" value="Unassembled WGS sequence"/>
</dbReference>
<evidence type="ECO:0000259" key="2">
    <source>
        <dbReference type="Pfam" id="PF24095"/>
    </source>
</evidence>
<dbReference type="Pfam" id="PF24095">
    <property type="entry name" value="DUF7378"/>
    <property type="match status" value="1"/>
</dbReference>
<gene>
    <name evidence="3" type="ORF">NCGR_LOCUS61973</name>
</gene>
<feature type="domain" description="DUF7378" evidence="2">
    <location>
        <begin position="1"/>
        <end position="64"/>
    </location>
</feature>
<accession>A0A811SAF2</accession>
<feature type="transmembrane region" description="Helical" evidence="1">
    <location>
        <begin position="12"/>
        <end position="29"/>
    </location>
</feature>
<dbReference type="InterPro" id="IPR055802">
    <property type="entry name" value="DUF7378"/>
</dbReference>
<protein>
    <recommendedName>
        <fullName evidence="2">DUF7378 domain-containing protein</fullName>
    </recommendedName>
</protein>
<name>A0A811SAF2_9POAL</name>
<evidence type="ECO:0000256" key="1">
    <source>
        <dbReference type="SAM" id="Phobius"/>
    </source>
</evidence>
<proteinExistence type="predicted"/>
<keyword evidence="1" id="KW-1133">Transmembrane helix</keyword>
<comment type="caution">
    <text evidence="3">The sequence shown here is derived from an EMBL/GenBank/DDBJ whole genome shotgun (WGS) entry which is preliminary data.</text>
</comment>
<keyword evidence="4" id="KW-1185">Reference proteome</keyword>
<evidence type="ECO:0000313" key="3">
    <source>
        <dbReference type="EMBL" id="CAD6337875.1"/>
    </source>
</evidence>
<evidence type="ECO:0000313" key="4">
    <source>
        <dbReference type="Proteomes" id="UP000604825"/>
    </source>
</evidence>
<reference evidence="3" key="1">
    <citation type="submission" date="2020-10" db="EMBL/GenBank/DDBJ databases">
        <authorList>
            <person name="Han B."/>
            <person name="Lu T."/>
            <person name="Zhao Q."/>
            <person name="Huang X."/>
            <person name="Zhao Y."/>
        </authorList>
    </citation>
    <scope>NUCLEOTIDE SEQUENCE</scope>
</reference>
<dbReference type="EMBL" id="CAJGYO010000018">
    <property type="protein sequence ID" value="CAD6337875.1"/>
    <property type="molecule type" value="Genomic_DNA"/>
</dbReference>
<sequence length="76" mass="7798">MAVAEKMMNVGFWGVGVAVLGLMVSILALQVNDSRVLAACTAVPAAFIVGLVAFWVWLASTYGGASESSGVARLPV</sequence>
<organism evidence="3 4">
    <name type="scientific">Miscanthus lutarioriparius</name>
    <dbReference type="NCBI Taxonomy" id="422564"/>
    <lineage>
        <taxon>Eukaryota</taxon>
        <taxon>Viridiplantae</taxon>
        <taxon>Streptophyta</taxon>
        <taxon>Embryophyta</taxon>
        <taxon>Tracheophyta</taxon>
        <taxon>Spermatophyta</taxon>
        <taxon>Magnoliopsida</taxon>
        <taxon>Liliopsida</taxon>
        <taxon>Poales</taxon>
        <taxon>Poaceae</taxon>
        <taxon>PACMAD clade</taxon>
        <taxon>Panicoideae</taxon>
        <taxon>Andropogonodae</taxon>
        <taxon>Andropogoneae</taxon>
        <taxon>Saccharinae</taxon>
        <taxon>Miscanthus</taxon>
    </lineage>
</organism>
<keyword evidence="1" id="KW-0472">Membrane</keyword>
<keyword evidence="1" id="KW-0812">Transmembrane</keyword>
<dbReference type="AlphaFoldDB" id="A0A811SAF2"/>
<feature type="transmembrane region" description="Helical" evidence="1">
    <location>
        <begin position="36"/>
        <end position="58"/>
    </location>
</feature>